<dbReference type="WormBase" id="SRAE_2000143100">
    <property type="protein sequence ID" value="SRP05797"/>
    <property type="gene ID" value="WBGene00261636"/>
</dbReference>
<gene>
    <name evidence="1 3 4" type="ORF">SRAE_2000143100</name>
</gene>
<name>A0A090LH22_STRRB</name>
<protein>
    <submittedName>
        <fullName evidence="3">DUF4780 domain-containing protein</fullName>
    </submittedName>
</protein>
<dbReference type="AlphaFoldDB" id="A0A090LH22"/>
<dbReference type="GeneID" id="36379130"/>
<evidence type="ECO:0000313" key="3">
    <source>
        <dbReference type="WBParaSite" id="SRAE_2000143100.1"/>
    </source>
</evidence>
<evidence type="ECO:0000313" key="4">
    <source>
        <dbReference type="WormBase" id="SRAE_2000143100"/>
    </source>
</evidence>
<dbReference type="CTD" id="36379130"/>
<keyword evidence="2" id="KW-1185">Reference proteome</keyword>
<dbReference type="EMBL" id="LN609529">
    <property type="protein sequence ID" value="CEF66765.1"/>
    <property type="molecule type" value="Genomic_DNA"/>
</dbReference>
<organism evidence="1">
    <name type="scientific">Strongyloides ratti</name>
    <name type="common">Parasitic roundworm</name>
    <dbReference type="NCBI Taxonomy" id="34506"/>
    <lineage>
        <taxon>Eukaryota</taxon>
        <taxon>Metazoa</taxon>
        <taxon>Ecdysozoa</taxon>
        <taxon>Nematoda</taxon>
        <taxon>Chromadorea</taxon>
        <taxon>Rhabditida</taxon>
        <taxon>Tylenchina</taxon>
        <taxon>Panagrolaimomorpha</taxon>
        <taxon>Strongyloidoidea</taxon>
        <taxon>Strongyloididae</taxon>
        <taxon>Strongyloides</taxon>
    </lineage>
</organism>
<evidence type="ECO:0000313" key="1">
    <source>
        <dbReference type="EMBL" id="CEF66765.1"/>
    </source>
</evidence>
<dbReference type="WBParaSite" id="SRAE_2000143100.1">
    <property type="protein sequence ID" value="SRAE_2000143100.1"/>
    <property type="gene ID" value="WBGene00261636"/>
</dbReference>
<reference evidence="1 2" key="1">
    <citation type="submission" date="2014-09" db="EMBL/GenBank/DDBJ databases">
        <authorList>
            <person name="Martin A.A."/>
        </authorList>
    </citation>
    <scope>NUCLEOTIDE SEQUENCE</scope>
    <source>
        <strain evidence="2">ED321</strain>
        <strain evidence="1">ED321 Heterogonic</strain>
    </source>
</reference>
<evidence type="ECO:0000313" key="2">
    <source>
        <dbReference type="Proteomes" id="UP000035682"/>
    </source>
</evidence>
<reference evidence="3" key="2">
    <citation type="submission" date="2020-12" db="UniProtKB">
        <authorList>
            <consortium name="WormBaseParasite"/>
        </authorList>
    </citation>
    <scope>IDENTIFICATION</scope>
</reference>
<sequence length="238" mass="27318">MSEKTEQIKKIKCLEKALTLLKYKKEIVGYSCNRSLSKDCKENIILSIEFEIPDNLVVDSDSSSSFGNSSNYSKVSGTFRKNDSNCNVSISTSESSLPSESFNKNCLTDNSVNYKALNNTTTQTKIILVEIKIYIRSYVQNEKYDGILKRIDVELNPLKATPREIIKTLFPKKDPLKIIQDGVYFIKEDFDVNKEYKKALDWIICYPYELDMPLVTIYGSTILKDFKMSFVIDDITRI</sequence>
<dbReference type="Proteomes" id="UP000035682">
    <property type="component" value="Unplaced"/>
</dbReference>
<accession>A0A090LH22</accession>
<proteinExistence type="predicted"/>
<dbReference type="STRING" id="34506.A0A090LH22"/>
<dbReference type="RefSeq" id="XP_024505965.1">
    <property type="nucleotide sequence ID" value="XM_024652383.1"/>
</dbReference>